<feature type="region of interest" description="Disordered" evidence="1">
    <location>
        <begin position="29"/>
        <end position="115"/>
    </location>
</feature>
<keyword evidence="3" id="KW-1185">Reference proteome</keyword>
<evidence type="ECO:0000313" key="2">
    <source>
        <dbReference type="EMBL" id="KAK8965960.1"/>
    </source>
</evidence>
<protein>
    <submittedName>
        <fullName evidence="2">Uncharacterized protein</fullName>
    </submittedName>
</protein>
<organism evidence="2 3">
    <name type="scientific">Platanthera guangdongensis</name>
    <dbReference type="NCBI Taxonomy" id="2320717"/>
    <lineage>
        <taxon>Eukaryota</taxon>
        <taxon>Viridiplantae</taxon>
        <taxon>Streptophyta</taxon>
        <taxon>Embryophyta</taxon>
        <taxon>Tracheophyta</taxon>
        <taxon>Spermatophyta</taxon>
        <taxon>Magnoliopsida</taxon>
        <taxon>Liliopsida</taxon>
        <taxon>Asparagales</taxon>
        <taxon>Orchidaceae</taxon>
        <taxon>Orchidoideae</taxon>
        <taxon>Orchideae</taxon>
        <taxon>Orchidinae</taxon>
        <taxon>Platanthera</taxon>
    </lineage>
</organism>
<gene>
    <name evidence="2" type="ORF">KSP40_PGU022738</name>
</gene>
<proteinExistence type="predicted"/>
<feature type="compositionally biased region" description="Polar residues" evidence="1">
    <location>
        <begin position="32"/>
        <end position="45"/>
    </location>
</feature>
<dbReference type="Proteomes" id="UP001412067">
    <property type="component" value="Unassembled WGS sequence"/>
</dbReference>
<feature type="compositionally biased region" description="Polar residues" evidence="1">
    <location>
        <begin position="95"/>
        <end position="108"/>
    </location>
</feature>
<sequence>MGTICSKRSAVDYSPSVIRLNVGICRDDRKVSSPSKLKSPRNSMTLPVGGGAPEKRSLEQSFSFSEGMLPNPGRIRNGTVPPRHHALSRVLSEKSWPTKSKSTNGSRSGSRKASMASGLQRLIEFDYKITIC</sequence>
<accession>A0ABR2MR37</accession>
<evidence type="ECO:0000313" key="3">
    <source>
        <dbReference type="Proteomes" id="UP001412067"/>
    </source>
</evidence>
<evidence type="ECO:0000256" key="1">
    <source>
        <dbReference type="SAM" id="MobiDB-lite"/>
    </source>
</evidence>
<name>A0ABR2MR37_9ASPA</name>
<reference evidence="2 3" key="1">
    <citation type="journal article" date="2022" name="Nat. Plants">
        <title>Genomes of leafy and leafless Platanthera orchids illuminate the evolution of mycoheterotrophy.</title>
        <authorList>
            <person name="Li M.H."/>
            <person name="Liu K.W."/>
            <person name="Li Z."/>
            <person name="Lu H.C."/>
            <person name="Ye Q.L."/>
            <person name="Zhang D."/>
            <person name="Wang J.Y."/>
            <person name="Li Y.F."/>
            <person name="Zhong Z.M."/>
            <person name="Liu X."/>
            <person name="Yu X."/>
            <person name="Liu D.K."/>
            <person name="Tu X.D."/>
            <person name="Liu B."/>
            <person name="Hao Y."/>
            <person name="Liao X.Y."/>
            <person name="Jiang Y.T."/>
            <person name="Sun W.H."/>
            <person name="Chen J."/>
            <person name="Chen Y.Q."/>
            <person name="Ai Y."/>
            <person name="Zhai J.W."/>
            <person name="Wu S.S."/>
            <person name="Zhou Z."/>
            <person name="Hsiao Y.Y."/>
            <person name="Wu W.L."/>
            <person name="Chen Y.Y."/>
            <person name="Lin Y.F."/>
            <person name="Hsu J.L."/>
            <person name="Li C.Y."/>
            <person name="Wang Z.W."/>
            <person name="Zhao X."/>
            <person name="Zhong W.Y."/>
            <person name="Ma X.K."/>
            <person name="Ma L."/>
            <person name="Huang J."/>
            <person name="Chen G.Z."/>
            <person name="Huang M.Z."/>
            <person name="Huang L."/>
            <person name="Peng D.H."/>
            <person name="Luo Y.B."/>
            <person name="Zou S.Q."/>
            <person name="Chen S.P."/>
            <person name="Lan S."/>
            <person name="Tsai W.C."/>
            <person name="Van de Peer Y."/>
            <person name="Liu Z.J."/>
        </authorList>
    </citation>
    <scope>NUCLEOTIDE SEQUENCE [LARGE SCALE GENOMIC DNA]</scope>
    <source>
        <strain evidence="2">Lor288</strain>
    </source>
</reference>
<dbReference type="EMBL" id="JBBWWR010000005">
    <property type="protein sequence ID" value="KAK8965960.1"/>
    <property type="molecule type" value="Genomic_DNA"/>
</dbReference>
<comment type="caution">
    <text evidence="2">The sequence shown here is derived from an EMBL/GenBank/DDBJ whole genome shotgun (WGS) entry which is preliminary data.</text>
</comment>